<sequence length="407" mass="43311">MKYWLSAALLANIALLLVEFHSGAFESAPMEETSDLRKERETDSNPHKDAPGEIGLADTPVSSAENSNGGLNSHHEARLEVEQSPRQDNISIPDAQALLPASNSIQTPGQTRTFPLESGSADAPGDEPIAAVGLPRPAQPPASPEPSKTPTAIQSAEKGSAAPSTLAPIPLIPAEEKNVSAAPENPRKGGKPGLAHAVPPNENAGKAEAPVHSPKAAAQTAKNKNAGSESVARETYPSLPLPHAPDKVLTACYMAGPANSLGALNALLGQFRPQLTELAMAPAPAEKAHKRNRFVVYYPAPPSLEASFLTATTLKNTYGIKDLQVIRDGEMKGAISLGVFSSQRNAESAKSRFEQQGLQVQIKPRFPTENAYKVRMRWTSQQEPIAEQLVDALTRSYPDTRRIGSCE</sequence>
<proteinExistence type="predicted"/>
<feature type="region of interest" description="Disordered" evidence="1">
    <location>
        <begin position="178"/>
        <end position="240"/>
    </location>
</feature>
<dbReference type="AlphaFoldDB" id="H8GNF3"/>
<feature type="chain" id="PRO_5003612885" description="Sporulation related protein" evidence="2">
    <location>
        <begin position="25"/>
        <end position="407"/>
    </location>
</feature>
<dbReference type="Proteomes" id="UP000005090">
    <property type="component" value="Chromosome"/>
</dbReference>
<keyword evidence="4" id="KW-1185">Reference proteome</keyword>
<evidence type="ECO:0000256" key="2">
    <source>
        <dbReference type="SAM" id="SignalP"/>
    </source>
</evidence>
<evidence type="ECO:0000256" key="1">
    <source>
        <dbReference type="SAM" id="MobiDB-lite"/>
    </source>
</evidence>
<dbReference type="STRING" id="686340.Metal_1779"/>
<gene>
    <name evidence="3" type="ORF">Metal_1779</name>
</gene>
<evidence type="ECO:0000313" key="3">
    <source>
        <dbReference type="EMBL" id="EIC29546.1"/>
    </source>
</evidence>
<dbReference type="EMBL" id="CM001475">
    <property type="protein sequence ID" value="EIC29546.1"/>
    <property type="molecule type" value="Genomic_DNA"/>
</dbReference>
<protein>
    <recommendedName>
        <fullName evidence="5">Sporulation related protein</fullName>
    </recommendedName>
</protein>
<evidence type="ECO:0000313" key="4">
    <source>
        <dbReference type="Proteomes" id="UP000005090"/>
    </source>
</evidence>
<feature type="signal peptide" evidence="2">
    <location>
        <begin position="1"/>
        <end position="24"/>
    </location>
</feature>
<feature type="compositionally biased region" description="Polar residues" evidence="1">
    <location>
        <begin position="101"/>
        <end position="113"/>
    </location>
</feature>
<evidence type="ECO:0008006" key="5">
    <source>
        <dbReference type="Google" id="ProtNLM"/>
    </source>
</evidence>
<accession>H8GNF3</accession>
<feature type="compositionally biased region" description="Low complexity" evidence="1">
    <location>
        <begin position="215"/>
        <end position="226"/>
    </location>
</feature>
<keyword evidence="2" id="KW-0732">Signal</keyword>
<name>H8GNF3_METAL</name>
<feature type="compositionally biased region" description="Basic and acidic residues" evidence="1">
    <location>
        <begin position="73"/>
        <end position="85"/>
    </location>
</feature>
<feature type="compositionally biased region" description="Basic and acidic residues" evidence="1">
    <location>
        <begin position="34"/>
        <end position="51"/>
    </location>
</feature>
<reference evidence="3 4" key="1">
    <citation type="journal article" date="2013" name="Genome Announc.">
        <title>Genome Sequence of the Obligate Gammaproteobacterial Methanotroph Methylomicrobium album Strain BG8.</title>
        <authorList>
            <person name="Kits K.D."/>
            <person name="Kalyuzhnaya M.G."/>
            <person name="Klotz M.G."/>
            <person name="Jetten M.S."/>
            <person name="Op den Camp H.J."/>
            <person name="Vuilleumier S."/>
            <person name="Bringel F."/>
            <person name="Dispirito A.A."/>
            <person name="Murrell J.C."/>
            <person name="Bruce D."/>
            <person name="Cheng J.F."/>
            <person name="Copeland A."/>
            <person name="Goodwin L."/>
            <person name="Hauser L."/>
            <person name="Lajus A."/>
            <person name="Land M.L."/>
            <person name="Lapidus A."/>
            <person name="Lucas S."/>
            <person name="Medigue C."/>
            <person name="Pitluck S."/>
            <person name="Woyke T."/>
            <person name="Zeytun A."/>
            <person name="Stein L.Y."/>
        </authorList>
    </citation>
    <scope>NUCLEOTIDE SEQUENCE [LARGE SCALE GENOMIC DNA]</scope>
    <source>
        <strain evidence="3 4">BG8</strain>
    </source>
</reference>
<feature type="region of interest" description="Disordered" evidence="1">
    <location>
        <begin position="28"/>
        <end position="166"/>
    </location>
</feature>
<organism evidence="3 4">
    <name type="scientific">Methylomicrobium album BG8</name>
    <dbReference type="NCBI Taxonomy" id="686340"/>
    <lineage>
        <taxon>Bacteria</taxon>
        <taxon>Pseudomonadati</taxon>
        <taxon>Pseudomonadota</taxon>
        <taxon>Gammaproteobacteria</taxon>
        <taxon>Methylococcales</taxon>
        <taxon>Methylococcaceae</taxon>
        <taxon>Methylomicrobium</taxon>
    </lineage>
</organism>
<dbReference type="HOGENOM" id="CLU_675795_0_0_6"/>
<feature type="compositionally biased region" description="Polar residues" evidence="1">
    <location>
        <begin position="60"/>
        <end position="71"/>
    </location>
</feature>